<keyword evidence="1" id="KW-1133">Transmembrane helix</keyword>
<protein>
    <submittedName>
        <fullName evidence="2">Uncharacterized protein</fullName>
    </submittedName>
</protein>
<dbReference type="Proteomes" id="UP000466730">
    <property type="component" value="Unassembled WGS sequence"/>
</dbReference>
<evidence type="ECO:0000313" key="3">
    <source>
        <dbReference type="Proteomes" id="UP000466730"/>
    </source>
</evidence>
<gene>
    <name evidence="2" type="ORF">GH815_07485</name>
</gene>
<organism evidence="2 3">
    <name type="scientific">Rhodovulum strictum</name>
    <dbReference type="NCBI Taxonomy" id="58314"/>
    <lineage>
        <taxon>Bacteria</taxon>
        <taxon>Pseudomonadati</taxon>
        <taxon>Pseudomonadota</taxon>
        <taxon>Alphaproteobacteria</taxon>
        <taxon>Rhodobacterales</taxon>
        <taxon>Paracoccaceae</taxon>
        <taxon>Rhodovulum</taxon>
    </lineage>
</organism>
<keyword evidence="3" id="KW-1185">Reference proteome</keyword>
<evidence type="ECO:0000313" key="2">
    <source>
        <dbReference type="EMBL" id="MRH20833.1"/>
    </source>
</evidence>
<evidence type="ECO:0000256" key="1">
    <source>
        <dbReference type="SAM" id="Phobius"/>
    </source>
</evidence>
<reference evidence="2 3" key="1">
    <citation type="submission" date="2019-11" db="EMBL/GenBank/DDBJ databases">
        <title>Draft Whole-Genome sequence of the marine photosynthetic bacterium Rhodovulum strictum DSM 11289.</title>
        <authorList>
            <person name="Kyndt J.A."/>
            <person name="Meyer T.E."/>
        </authorList>
    </citation>
    <scope>NUCLEOTIDE SEQUENCE [LARGE SCALE GENOMIC DNA]</scope>
    <source>
        <strain evidence="2 3">DSM 11289</strain>
    </source>
</reference>
<keyword evidence="1" id="KW-0812">Transmembrane</keyword>
<proteinExistence type="predicted"/>
<sequence>MTWAELFAPAMLRDLVVALAAIGLGIWLPGLVALRRLRSRHWWEKKAAFYQEVVAVLGQLKQFEDAALQDETDGRAQDGDAADRAAWDHEEARQHLRRLANEGLLLMSPDSQDAIRRYFRGMDLARGKESGMERLIERATVTNDALVEVIAAARKDLGVRG</sequence>
<comment type="caution">
    <text evidence="2">The sequence shown here is derived from an EMBL/GenBank/DDBJ whole genome shotgun (WGS) entry which is preliminary data.</text>
</comment>
<name>A0A844BIN6_9RHOB</name>
<feature type="transmembrane region" description="Helical" evidence="1">
    <location>
        <begin position="15"/>
        <end position="34"/>
    </location>
</feature>
<accession>A0A844BIN6</accession>
<keyword evidence="1" id="KW-0472">Membrane</keyword>
<dbReference type="RefSeq" id="WP_153748140.1">
    <property type="nucleotide sequence ID" value="NZ_BAAADI010000018.1"/>
</dbReference>
<dbReference type="OrthoDB" id="7850850at2"/>
<dbReference type="AlphaFoldDB" id="A0A844BIN6"/>
<dbReference type="EMBL" id="WJPO01000008">
    <property type="protein sequence ID" value="MRH20833.1"/>
    <property type="molecule type" value="Genomic_DNA"/>
</dbReference>